<gene>
    <name evidence="2" type="ORF">BIW11_04850</name>
</gene>
<evidence type="ECO:0000313" key="2">
    <source>
        <dbReference type="EMBL" id="OQR67085.1"/>
    </source>
</evidence>
<name>A0A1V9X0I5_9ACAR</name>
<comment type="caution">
    <text evidence="2">The sequence shown here is derived from an EMBL/GenBank/DDBJ whole genome shotgun (WGS) entry which is preliminary data.</text>
</comment>
<evidence type="ECO:0000313" key="3">
    <source>
        <dbReference type="Proteomes" id="UP000192247"/>
    </source>
</evidence>
<organism evidence="2 3">
    <name type="scientific">Tropilaelaps mercedesae</name>
    <dbReference type="NCBI Taxonomy" id="418985"/>
    <lineage>
        <taxon>Eukaryota</taxon>
        <taxon>Metazoa</taxon>
        <taxon>Ecdysozoa</taxon>
        <taxon>Arthropoda</taxon>
        <taxon>Chelicerata</taxon>
        <taxon>Arachnida</taxon>
        <taxon>Acari</taxon>
        <taxon>Parasitiformes</taxon>
        <taxon>Mesostigmata</taxon>
        <taxon>Gamasina</taxon>
        <taxon>Dermanyssoidea</taxon>
        <taxon>Laelapidae</taxon>
        <taxon>Tropilaelaps</taxon>
    </lineage>
</organism>
<reference evidence="2 3" key="1">
    <citation type="journal article" date="2017" name="Gigascience">
        <title>Draft genome of the honey bee ectoparasitic mite, Tropilaelaps mercedesae, is shaped by the parasitic life history.</title>
        <authorList>
            <person name="Dong X."/>
            <person name="Armstrong S.D."/>
            <person name="Xia D."/>
            <person name="Makepeace B.L."/>
            <person name="Darby A.C."/>
            <person name="Kadowaki T."/>
        </authorList>
    </citation>
    <scope>NUCLEOTIDE SEQUENCE [LARGE SCALE GENOMIC DNA]</scope>
    <source>
        <strain evidence="2">Wuxi-XJTLU</strain>
    </source>
</reference>
<dbReference type="AlphaFoldDB" id="A0A1V9X0I5"/>
<sequence>MSGGHGNEGGPLRRVKFGGRKPPSGIDLPNPNH</sequence>
<accession>A0A1V9X0I5</accession>
<keyword evidence="3" id="KW-1185">Reference proteome</keyword>
<dbReference type="InParanoid" id="A0A1V9X0I5"/>
<dbReference type="Proteomes" id="UP000192247">
    <property type="component" value="Unassembled WGS sequence"/>
</dbReference>
<dbReference type="EMBL" id="MNPL01029942">
    <property type="protein sequence ID" value="OQR67085.1"/>
    <property type="molecule type" value="Genomic_DNA"/>
</dbReference>
<proteinExistence type="predicted"/>
<feature type="region of interest" description="Disordered" evidence="1">
    <location>
        <begin position="1"/>
        <end position="33"/>
    </location>
</feature>
<evidence type="ECO:0000256" key="1">
    <source>
        <dbReference type="SAM" id="MobiDB-lite"/>
    </source>
</evidence>
<protein>
    <submittedName>
        <fullName evidence="2">Uncharacterized protein</fullName>
    </submittedName>
</protein>